<accession>A0A848HA81</accession>
<keyword evidence="2" id="KW-1185">Reference proteome</keyword>
<evidence type="ECO:0000313" key="2">
    <source>
        <dbReference type="Proteomes" id="UP000541185"/>
    </source>
</evidence>
<dbReference type="RefSeq" id="WP_169420628.1">
    <property type="nucleotide sequence ID" value="NZ_JABBFX010000002.1"/>
</dbReference>
<comment type="caution">
    <text evidence="1">The sequence shown here is derived from an EMBL/GenBank/DDBJ whole genome shotgun (WGS) entry which is preliminary data.</text>
</comment>
<proteinExistence type="predicted"/>
<organism evidence="1 2">
    <name type="scientific">Ramlibacter agri</name>
    <dbReference type="NCBI Taxonomy" id="2728837"/>
    <lineage>
        <taxon>Bacteria</taxon>
        <taxon>Pseudomonadati</taxon>
        <taxon>Pseudomonadota</taxon>
        <taxon>Betaproteobacteria</taxon>
        <taxon>Burkholderiales</taxon>
        <taxon>Comamonadaceae</taxon>
        <taxon>Ramlibacter</taxon>
    </lineage>
</organism>
<dbReference type="Proteomes" id="UP000541185">
    <property type="component" value="Unassembled WGS sequence"/>
</dbReference>
<protein>
    <submittedName>
        <fullName evidence="1">Uncharacterized protein</fullName>
    </submittedName>
</protein>
<dbReference type="AlphaFoldDB" id="A0A848HA81"/>
<reference evidence="1 2" key="1">
    <citation type="submission" date="2020-04" db="EMBL/GenBank/DDBJ databases">
        <title>Ramlibacter sp. G-1-2-2 isolated from soil.</title>
        <authorList>
            <person name="Dahal R.H."/>
        </authorList>
    </citation>
    <scope>NUCLEOTIDE SEQUENCE [LARGE SCALE GENOMIC DNA]</scope>
    <source>
        <strain evidence="1 2">G-1-2-2</strain>
    </source>
</reference>
<gene>
    <name evidence="1" type="ORF">HHL11_21605</name>
</gene>
<evidence type="ECO:0000313" key="1">
    <source>
        <dbReference type="EMBL" id="NML46360.1"/>
    </source>
</evidence>
<dbReference type="InterPro" id="IPR027417">
    <property type="entry name" value="P-loop_NTPase"/>
</dbReference>
<name>A0A848HA81_9BURK</name>
<dbReference type="SUPFAM" id="SSF52540">
    <property type="entry name" value="P-loop containing nucleoside triphosphate hydrolases"/>
    <property type="match status" value="1"/>
</dbReference>
<dbReference type="EMBL" id="JABBFX010000002">
    <property type="protein sequence ID" value="NML46360.1"/>
    <property type="molecule type" value="Genomic_DNA"/>
</dbReference>
<sequence>MKTVRVVGAQGTGKTQLARELAAHFPDFLVSEGAPRQGDIVLVMGLDLPGSQVHAAEDAHLRNALHEAGTVYQVVYGLGPQRLQSALAALGRPPAAPTGNWQWSCEKCSDPECEHRLFRRLF</sequence>